<dbReference type="Proteomes" id="UP000788262">
    <property type="component" value="Unassembled WGS sequence"/>
</dbReference>
<proteinExistence type="predicted"/>
<sequence length="221" mass="24270">MTEDIGLSWMAAQCDDLEDLPPDELDCLAEHGPVAATLRIAARSVTDLDRSGALRFGQDVRRLSQSPLSDGTLRTVWVGATDHVFDPAKDGVRARDWLGLLEEAWLSAERRAHPAFVPPAAAPVTDCESRRAVLRAMCPLADGLTDAAEKHVYPLPLPGLVPALEQVVVHACADLGYRLFLRALKAYFVLIDKTSHDAFIVLGRRFGYPALLVEDNLNYQE</sequence>
<comment type="caution">
    <text evidence="1">The sequence shown here is derived from an EMBL/GenBank/DDBJ whole genome shotgun (WGS) entry which is preliminary data.</text>
</comment>
<dbReference type="EMBL" id="JAFFZS010000029">
    <property type="protein sequence ID" value="MBN0047805.1"/>
    <property type="molecule type" value="Genomic_DNA"/>
</dbReference>
<protein>
    <submittedName>
        <fullName evidence="1">Uncharacterized protein</fullName>
    </submittedName>
</protein>
<name>A0ABS2VY31_STRAS</name>
<evidence type="ECO:0000313" key="2">
    <source>
        <dbReference type="Proteomes" id="UP000788262"/>
    </source>
</evidence>
<accession>A0ABS2VY31</accession>
<gene>
    <name evidence="1" type="ORF">JS756_27590</name>
</gene>
<organism evidence="1 2">
    <name type="scientific">Streptomyces actuosus</name>
    <dbReference type="NCBI Taxonomy" id="1885"/>
    <lineage>
        <taxon>Bacteria</taxon>
        <taxon>Bacillati</taxon>
        <taxon>Actinomycetota</taxon>
        <taxon>Actinomycetes</taxon>
        <taxon>Kitasatosporales</taxon>
        <taxon>Streptomycetaceae</taxon>
        <taxon>Streptomyces</taxon>
    </lineage>
</organism>
<evidence type="ECO:0000313" key="1">
    <source>
        <dbReference type="EMBL" id="MBN0047805.1"/>
    </source>
</evidence>
<keyword evidence="2" id="KW-1185">Reference proteome</keyword>
<reference evidence="1 2" key="1">
    <citation type="submission" date="2021-02" db="EMBL/GenBank/DDBJ databases">
        <title>Whole genome sequencing of Streptomyces actuosus VRA1.</title>
        <authorList>
            <person name="Sen G."/>
            <person name="Sen A."/>
        </authorList>
    </citation>
    <scope>NUCLEOTIDE SEQUENCE [LARGE SCALE GENOMIC DNA]</scope>
    <source>
        <strain evidence="1 2">VRA1</strain>
    </source>
</reference>
<dbReference type="RefSeq" id="WP_205385931.1">
    <property type="nucleotide sequence ID" value="NZ_JAFFZS010000029.1"/>
</dbReference>